<dbReference type="Pfam" id="PF00107">
    <property type="entry name" value="ADH_zinc_N"/>
    <property type="match status" value="1"/>
</dbReference>
<protein>
    <recommendedName>
        <fullName evidence="2">Enoyl reductase (ER) domain-containing protein</fullName>
    </recommendedName>
</protein>
<comment type="caution">
    <text evidence="3">The sequence shown here is derived from an EMBL/GenBank/DDBJ whole genome shotgun (WGS) entry which is preliminary data.</text>
</comment>
<evidence type="ECO:0000259" key="2">
    <source>
        <dbReference type="SMART" id="SM00829"/>
    </source>
</evidence>
<dbReference type="GO" id="GO:0016491">
    <property type="term" value="F:oxidoreductase activity"/>
    <property type="evidence" value="ECO:0007669"/>
    <property type="project" value="InterPro"/>
</dbReference>
<feature type="compositionally biased region" description="Low complexity" evidence="1">
    <location>
        <begin position="26"/>
        <end position="45"/>
    </location>
</feature>
<dbReference type="InterPro" id="IPR020843">
    <property type="entry name" value="ER"/>
</dbReference>
<reference evidence="3" key="1">
    <citation type="submission" date="2020-10" db="EMBL/GenBank/DDBJ databases">
        <title>Unveiling of a novel bifunctional photoreceptor, Dualchrome1, isolated from a cosmopolitan green alga.</title>
        <authorList>
            <person name="Suzuki S."/>
            <person name="Kawachi M."/>
        </authorList>
    </citation>
    <scope>NUCLEOTIDE SEQUENCE</scope>
    <source>
        <strain evidence="3">NIES 2893</strain>
    </source>
</reference>
<evidence type="ECO:0000313" key="4">
    <source>
        <dbReference type="Proteomes" id="UP000660262"/>
    </source>
</evidence>
<dbReference type="SUPFAM" id="SSF51735">
    <property type="entry name" value="NAD(P)-binding Rossmann-fold domains"/>
    <property type="match status" value="1"/>
</dbReference>
<proteinExistence type="predicted"/>
<dbReference type="InterPro" id="IPR036291">
    <property type="entry name" value="NAD(P)-bd_dom_sf"/>
</dbReference>
<name>A0A830HGN7_9CHLO</name>
<gene>
    <name evidence="3" type="ORF">PPROV_000300100</name>
</gene>
<dbReference type="PANTHER" id="PTHR43677:SF3">
    <property type="entry name" value="PROSTAGLANDIN REDUCTASE 3"/>
    <property type="match status" value="1"/>
</dbReference>
<feature type="compositionally biased region" description="Basic and acidic residues" evidence="1">
    <location>
        <begin position="48"/>
        <end position="57"/>
    </location>
</feature>
<dbReference type="PANTHER" id="PTHR43677">
    <property type="entry name" value="SHORT-CHAIN DEHYDROGENASE/REDUCTASE"/>
    <property type="match status" value="1"/>
</dbReference>
<dbReference type="AlphaFoldDB" id="A0A830HGN7"/>
<dbReference type="Gene3D" id="3.90.180.10">
    <property type="entry name" value="Medium-chain alcohol dehydrogenases, catalytic domain"/>
    <property type="match status" value="2"/>
</dbReference>
<keyword evidence="4" id="KW-1185">Reference proteome</keyword>
<feature type="region of interest" description="Disordered" evidence="1">
    <location>
        <begin position="1"/>
        <end position="57"/>
    </location>
</feature>
<accession>A0A830HGN7</accession>
<dbReference type="InterPro" id="IPR011032">
    <property type="entry name" value="GroES-like_sf"/>
</dbReference>
<dbReference type="GO" id="GO:0005739">
    <property type="term" value="C:mitochondrion"/>
    <property type="evidence" value="ECO:0007669"/>
    <property type="project" value="TreeGrafter"/>
</dbReference>
<evidence type="ECO:0000313" key="3">
    <source>
        <dbReference type="EMBL" id="GHP04247.1"/>
    </source>
</evidence>
<dbReference type="Proteomes" id="UP000660262">
    <property type="component" value="Unassembled WGS sequence"/>
</dbReference>
<evidence type="ECO:0000256" key="1">
    <source>
        <dbReference type="SAM" id="MobiDB-lite"/>
    </source>
</evidence>
<dbReference type="SMART" id="SM00829">
    <property type="entry name" value="PKS_ER"/>
    <property type="match status" value="1"/>
</dbReference>
<dbReference type="OrthoDB" id="48317at2759"/>
<organism evidence="3 4">
    <name type="scientific">Pycnococcus provasolii</name>
    <dbReference type="NCBI Taxonomy" id="41880"/>
    <lineage>
        <taxon>Eukaryota</taxon>
        <taxon>Viridiplantae</taxon>
        <taxon>Chlorophyta</taxon>
        <taxon>Pseudoscourfieldiophyceae</taxon>
        <taxon>Pseudoscourfieldiales</taxon>
        <taxon>Pycnococcaceae</taxon>
        <taxon>Pycnococcus</taxon>
    </lineage>
</organism>
<dbReference type="EMBL" id="BNJQ01000007">
    <property type="protein sequence ID" value="GHP04247.1"/>
    <property type="molecule type" value="Genomic_DNA"/>
</dbReference>
<feature type="domain" description="Enoyl reductase (ER)" evidence="2">
    <location>
        <begin position="83"/>
        <end position="467"/>
    </location>
</feature>
<dbReference type="InterPro" id="IPR013149">
    <property type="entry name" value="ADH-like_C"/>
</dbReference>
<dbReference type="SUPFAM" id="SSF50129">
    <property type="entry name" value="GroES-like"/>
    <property type="match status" value="1"/>
</dbReference>
<sequence length="472" mass="50225">MAAMRVHTCRACSGGGARHARGHDGWLSSSHSRSSSLQHSRWRSQASSEEKQTMDTKTHINHGYASSSYQRAWAAEPASSFAKAVKTLILTKEEPTGTQVLLRVLVAGVNGGCETFRCRAEHWFERNNANDDGFAVGAEGCAIVEALGPDAAEVPSQAAAYGADVDGTGKLAVGDIVAFVGGAFSEYVTAPSPERLVRIAPAGAVHDVNAGDVAAIHISGAIAVCALYHQADLRHGERVVVTTAAGGTGQFAVQLALMRGCHVVATCGTETKRRALELLCEQYLLPVDCNQHDEEDGFRHVREAKEGGSLRFVNSRSTECRDAIRAALDQAGGDADVIYEGVGGAMRETCLDVLNADGGRLLVIGYISEYPHTTTTTTTTTTNGVPPSEKLFWSASDVTDSRGARVIGNVWGKRVAEGRKLAYDLWRDGKLRVMLDNCGVVDGDIGSRATYAVERMLGGDTCGKCILHVSDM</sequence>
<dbReference type="Gene3D" id="3.40.50.720">
    <property type="entry name" value="NAD(P)-binding Rossmann-like Domain"/>
    <property type="match status" value="2"/>
</dbReference>
<dbReference type="InterPro" id="IPR051397">
    <property type="entry name" value="Zn-ADH-like_protein"/>
</dbReference>